<dbReference type="GO" id="GO:0005737">
    <property type="term" value="C:cytoplasm"/>
    <property type="evidence" value="ECO:0007669"/>
    <property type="project" value="TreeGrafter"/>
</dbReference>
<evidence type="ECO:0000259" key="1">
    <source>
        <dbReference type="Pfam" id="PF00149"/>
    </source>
</evidence>
<dbReference type="RefSeq" id="WP_306412205.1">
    <property type="nucleotide sequence ID" value="NZ_JANFPI010000004.1"/>
</dbReference>
<reference evidence="2" key="1">
    <citation type="submission" date="2022-07" db="EMBL/GenBank/DDBJ databases">
        <title>Ectorhizobium quercum gen.nov., sp. nov.</title>
        <authorList>
            <person name="Ma T."/>
            <person name="Li Y."/>
        </authorList>
    </citation>
    <scope>NUCLEOTIDE SEQUENCE</scope>
    <source>
        <strain evidence="2">BDR2-2</strain>
    </source>
</reference>
<dbReference type="SUPFAM" id="SSF56300">
    <property type="entry name" value="Metallo-dependent phosphatases"/>
    <property type="match status" value="1"/>
</dbReference>
<sequence>MVIFQAVRRVFGLGQEKEETTRRRRRIELDFGVIPGPIFAIGDIHGRVDLLRDAERRIFANLEATGASNGLIILLGDYVDRGPNSAAVLDYLVQPPPANARRIAICGNHDVAFLNFIEDPDGNTRWLDMGGRDTLLSYGIDLDHVLKRGTGALKDALKEAVPQTHIDLLERMPVCVRINDFVFVHAGLRPGIPLDQQSDRDMMWIREPFLTEGPGLPLVVVHGHTPVPEPQVGPGRIGIDTAAVSTDRLSVLKLDRGKARMLKY</sequence>
<dbReference type="GO" id="GO:0016791">
    <property type="term" value="F:phosphatase activity"/>
    <property type="evidence" value="ECO:0007669"/>
    <property type="project" value="TreeGrafter"/>
</dbReference>
<dbReference type="PANTHER" id="PTHR42850:SF4">
    <property type="entry name" value="ZINC-DEPENDENT ENDOPOLYPHOSPHATASE"/>
    <property type="match status" value="1"/>
</dbReference>
<gene>
    <name evidence="2" type="ORF">NOF55_15050</name>
</gene>
<accession>A0AAE3N352</accession>
<dbReference type="Gene3D" id="3.60.21.10">
    <property type="match status" value="1"/>
</dbReference>
<dbReference type="Proteomes" id="UP001208771">
    <property type="component" value="Unassembled WGS sequence"/>
</dbReference>
<protein>
    <submittedName>
        <fullName evidence="2">Serine/threonine protein phosphatase</fullName>
    </submittedName>
</protein>
<dbReference type="PANTHER" id="PTHR42850">
    <property type="entry name" value="METALLOPHOSPHOESTERASE"/>
    <property type="match status" value="1"/>
</dbReference>
<dbReference type="InterPro" id="IPR004843">
    <property type="entry name" value="Calcineurin-like_PHP"/>
</dbReference>
<dbReference type="InterPro" id="IPR050126">
    <property type="entry name" value="Ap4A_hydrolase"/>
</dbReference>
<keyword evidence="3" id="KW-1185">Reference proteome</keyword>
<dbReference type="GO" id="GO:0110154">
    <property type="term" value="P:RNA decapping"/>
    <property type="evidence" value="ECO:0007669"/>
    <property type="project" value="TreeGrafter"/>
</dbReference>
<evidence type="ECO:0000313" key="2">
    <source>
        <dbReference type="EMBL" id="MCX8998430.1"/>
    </source>
</evidence>
<dbReference type="Pfam" id="PF00149">
    <property type="entry name" value="Metallophos"/>
    <property type="match status" value="1"/>
</dbReference>
<evidence type="ECO:0000313" key="3">
    <source>
        <dbReference type="Proteomes" id="UP001208771"/>
    </source>
</evidence>
<proteinExistence type="predicted"/>
<organism evidence="2 3">
    <name type="scientific">Ectorhizobium quercum</name>
    <dbReference type="NCBI Taxonomy" id="2965071"/>
    <lineage>
        <taxon>Bacteria</taxon>
        <taxon>Pseudomonadati</taxon>
        <taxon>Pseudomonadota</taxon>
        <taxon>Alphaproteobacteria</taxon>
        <taxon>Hyphomicrobiales</taxon>
        <taxon>Rhizobiaceae</taxon>
        <taxon>Ectorhizobium</taxon>
    </lineage>
</organism>
<dbReference type="AlphaFoldDB" id="A0AAE3N352"/>
<dbReference type="CDD" id="cd00144">
    <property type="entry name" value="MPP_PPP_family"/>
    <property type="match status" value="1"/>
</dbReference>
<dbReference type="EMBL" id="JANFPI010000004">
    <property type="protein sequence ID" value="MCX8998430.1"/>
    <property type="molecule type" value="Genomic_DNA"/>
</dbReference>
<comment type="caution">
    <text evidence="2">The sequence shown here is derived from an EMBL/GenBank/DDBJ whole genome shotgun (WGS) entry which is preliminary data.</text>
</comment>
<name>A0AAE3N352_9HYPH</name>
<dbReference type="GO" id="GO:0008803">
    <property type="term" value="F:bis(5'-nucleosyl)-tetraphosphatase (symmetrical) activity"/>
    <property type="evidence" value="ECO:0007669"/>
    <property type="project" value="TreeGrafter"/>
</dbReference>
<feature type="domain" description="Calcineurin-like phosphoesterase" evidence="1">
    <location>
        <begin position="37"/>
        <end position="228"/>
    </location>
</feature>
<dbReference type="InterPro" id="IPR029052">
    <property type="entry name" value="Metallo-depent_PP-like"/>
</dbReference>